<dbReference type="InterPro" id="IPR013360">
    <property type="entry name" value="Pilus_4_PilW"/>
</dbReference>
<dbReference type="PROSITE" id="PS51257">
    <property type="entry name" value="PROKAR_LIPOPROTEIN"/>
    <property type="match status" value="1"/>
</dbReference>
<dbReference type="OrthoDB" id="9814042at2"/>
<sequence>MTVRRVNAWLAAALVAAAFLAGCATGPAAVPPGESPVASEQTEGQRRARIRLQLAVGYYEQRQSAVALDEIRQALAADPAFAEAYVMRALIYMDMGENKLAEENFQQAIKLSPNNPDFNNNYGWFLCQNGKEKESIAYFDAALKNRAYQSPGKALNNAGICSMKLKNKTAAERYFSQAFQYDPGNPTTNTNLARIYYDQGDYERARFYIGRVMKSDVMTADVLWLAIKVERKLGDRAAESSLVTQLRRRHGGSAEFAAYQRGAFDE</sequence>
<reference evidence="3 4" key="1">
    <citation type="submission" date="2016-02" db="EMBL/GenBank/DDBJ databases">
        <authorList>
            <person name="Wen L."/>
            <person name="He K."/>
            <person name="Yang H."/>
        </authorList>
    </citation>
    <scope>NUCLEOTIDE SEQUENCE [LARGE SCALE GENOMIC DNA]</scope>
    <source>
        <strain evidence="3 4">TSA40</strain>
    </source>
</reference>
<keyword evidence="2" id="KW-0732">Signal</keyword>
<dbReference type="PROSITE" id="PS50293">
    <property type="entry name" value="TPR_REGION"/>
    <property type="match status" value="1"/>
</dbReference>
<dbReference type="AlphaFoldDB" id="A0A254THU2"/>
<dbReference type="SUPFAM" id="SSF48452">
    <property type="entry name" value="TPR-like"/>
    <property type="match status" value="1"/>
</dbReference>
<name>A0A254THU2_9BURK</name>
<dbReference type="Proteomes" id="UP000197535">
    <property type="component" value="Unassembled WGS sequence"/>
</dbReference>
<dbReference type="RefSeq" id="WP_088707742.1">
    <property type="nucleotide sequence ID" value="NZ_LSTO01000001.1"/>
</dbReference>
<dbReference type="SMART" id="SM00028">
    <property type="entry name" value="TPR"/>
    <property type="match status" value="5"/>
</dbReference>
<keyword evidence="1" id="KW-0802">TPR repeat</keyword>
<dbReference type="InterPro" id="IPR019734">
    <property type="entry name" value="TPR_rpt"/>
</dbReference>
<dbReference type="PANTHER" id="PTHR44809:SF1">
    <property type="entry name" value="PROTEIN O-MANNOSYL-TRANSFERASE TMTC1"/>
    <property type="match status" value="1"/>
</dbReference>
<evidence type="ECO:0000313" key="3">
    <source>
        <dbReference type="EMBL" id="OWW20882.1"/>
    </source>
</evidence>
<dbReference type="InterPro" id="IPR011990">
    <property type="entry name" value="TPR-like_helical_dom_sf"/>
</dbReference>
<feature type="chain" id="PRO_5012468356" evidence="2">
    <location>
        <begin position="29"/>
        <end position="266"/>
    </location>
</feature>
<dbReference type="NCBIfam" id="TIGR02521">
    <property type="entry name" value="type_IV_pilW"/>
    <property type="match status" value="1"/>
</dbReference>
<dbReference type="EMBL" id="LSTO01000001">
    <property type="protein sequence ID" value="OWW20882.1"/>
    <property type="molecule type" value="Genomic_DNA"/>
</dbReference>
<feature type="repeat" description="TPR" evidence="1">
    <location>
        <begin position="152"/>
        <end position="185"/>
    </location>
</feature>
<evidence type="ECO:0000256" key="2">
    <source>
        <dbReference type="SAM" id="SignalP"/>
    </source>
</evidence>
<dbReference type="Gene3D" id="1.25.40.10">
    <property type="entry name" value="Tetratricopeptide repeat domain"/>
    <property type="match status" value="1"/>
</dbReference>
<keyword evidence="4" id="KW-1185">Reference proteome</keyword>
<dbReference type="Pfam" id="PF14559">
    <property type="entry name" value="TPR_19"/>
    <property type="match status" value="1"/>
</dbReference>
<proteinExistence type="predicted"/>
<organism evidence="3 4">
    <name type="scientific">Noviherbaspirillum denitrificans</name>
    <dbReference type="NCBI Taxonomy" id="1968433"/>
    <lineage>
        <taxon>Bacteria</taxon>
        <taxon>Pseudomonadati</taxon>
        <taxon>Pseudomonadota</taxon>
        <taxon>Betaproteobacteria</taxon>
        <taxon>Burkholderiales</taxon>
        <taxon>Oxalobacteraceae</taxon>
        <taxon>Noviherbaspirillum</taxon>
    </lineage>
</organism>
<comment type="caution">
    <text evidence="3">The sequence shown here is derived from an EMBL/GenBank/DDBJ whole genome shotgun (WGS) entry which is preliminary data.</text>
</comment>
<dbReference type="PANTHER" id="PTHR44809">
    <property type="match status" value="1"/>
</dbReference>
<feature type="repeat" description="TPR" evidence="1">
    <location>
        <begin position="82"/>
        <end position="115"/>
    </location>
</feature>
<feature type="signal peptide" evidence="2">
    <location>
        <begin position="1"/>
        <end position="28"/>
    </location>
</feature>
<protein>
    <submittedName>
        <fullName evidence="3">Pilus assembly protein PilF</fullName>
    </submittedName>
</protein>
<evidence type="ECO:0000256" key="1">
    <source>
        <dbReference type="PROSITE-ProRule" id="PRU00339"/>
    </source>
</evidence>
<dbReference type="PROSITE" id="PS50005">
    <property type="entry name" value="TPR"/>
    <property type="match status" value="2"/>
</dbReference>
<gene>
    <name evidence="3" type="ORF">AYR66_16810</name>
</gene>
<evidence type="ECO:0000313" key="4">
    <source>
        <dbReference type="Proteomes" id="UP000197535"/>
    </source>
</evidence>
<dbReference type="Pfam" id="PF13432">
    <property type="entry name" value="TPR_16"/>
    <property type="match status" value="1"/>
</dbReference>
<dbReference type="InterPro" id="IPR052943">
    <property type="entry name" value="TMTC_O-mannosyl-trnsfr"/>
</dbReference>
<accession>A0A254THU2</accession>